<dbReference type="FunFam" id="3.40.50.300:FF:000421">
    <property type="entry name" value="Branched-chain amino acid ABC transporter ATP-binding protein"/>
    <property type="match status" value="1"/>
</dbReference>
<dbReference type="Gene3D" id="3.40.50.300">
    <property type="entry name" value="P-loop containing nucleotide triphosphate hydrolases"/>
    <property type="match status" value="1"/>
</dbReference>
<feature type="domain" description="ABC transporter" evidence="8">
    <location>
        <begin position="17"/>
        <end position="255"/>
    </location>
</feature>
<dbReference type="OrthoDB" id="44250at2157"/>
<dbReference type="eggNOG" id="arCOG00926">
    <property type="taxonomic scope" value="Archaea"/>
</dbReference>
<evidence type="ECO:0000256" key="3">
    <source>
        <dbReference type="ARBA" id="ARBA00022741"/>
    </source>
</evidence>
<comment type="caution">
    <text evidence="9">The sequence shown here is derived from an EMBL/GenBank/DDBJ whole genome shotgun (WGS) entry which is preliminary data.</text>
</comment>
<dbReference type="InterPro" id="IPR027417">
    <property type="entry name" value="P-loop_NTPase"/>
</dbReference>
<sequence>MSADTANRSDERHSPILEVEGLSKSFGEIKALSDVDLAIEQGEVHTIIGPNGAGKTTLFNLITGSLRPTAGSVQFKDQDVTKKSLDARTRFGLTRVFQSAEIFPDLTVKENLRLAAQSREQSLNPLSRQKEGHERDAEEMLNAIDLGVSATTNSEDLSHGDKKRLEIGMSLATKPNCLLLDEPTSGVSEKDSQRIIDQLIEMTADITVILIEHDIDIVMGVSDRITALESGQRIAQGSPEEIEDNEEVQRAYLGGYV</sequence>
<dbReference type="EMBL" id="BATA01000009">
    <property type="protein sequence ID" value="GAD51816.1"/>
    <property type="molecule type" value="Genomic_DNA"/>
</dbReference>
<dbReference type="PANTHER" id="PTHR45772:SF3">
    <property type="entry name" value="ABC TRANSPORTER ATP-BINDING PROTEIN"/>
    <property type="match status" value="1"/>
</dbReference>
<evidence type="ECO:0000313" key="10">
    <source>
        <dbReference type="Proteomes" id="UP000016986"/>
    </source>
</evidence>
<dbReference type="InterPro" id="IPR032823">
    <property type="entry name" value="BCA_ABC_TP_C"/>
</dbReference>
<keyword evidence="3" id="KW-0547">Nucleotide-binding</keyword>
<keyword evidence="10" id="KW-1185">Reference proteome</keyword>
<evidence type="ECO:0000256" key="6">
    <source>
        <dbReference type="ARBA" id="ARBA00056071"/>
    </source>
</evidence>
<keyword evidence="2" id="KW-0813">Transport</keyword>
<dbReference type="Proteomes" id="UP000016986">
    <property type="component" value="Unassembled WGS sequence"/>
</dbReference>
<dbReference type="InterPro" id="IPR051120">
    <property type="entry name" value="ABC_AA/LPS_Transport"/>
</dbReference>
<proteinExistence type="inferred from homology"/>
<evidence type="ECO:0000256" key="1">
    <source>
        <dbReference type="ARBA" id="ARBA00005417"/>
    </source>
</evidence>
<dbReference type="PANTHER" id="PTHR45772">
    <property type="entry name" value="CONSERVED COMPONENT OF ABC TRANSPORTER FOR NATURAL AMINO ACIDS-RELATED"/>
    <property type="match status" value="1"/>
</dbReference>
<dbReference type="CDD" id="cd03219">
    <property type="entry name" value="ABC_Mj1267_LivG_branched"/>
    <property type="match status" value="1"/>
</dbReference>
<evidence type="ECO:0000259" key="8">
    <source>
        <dbReference type="PROSITE" id="PS50893"/>
    </source>
</evidence>
<dbReference type="Pfam" id="PF00005">
    <property type="entry name" value="ABC_tran"/>
    <property type="match status" value="1"/>
</dbReference>
<dbReference type="PROSITE" id="PS50893">
    <property type="entry name" value="ABC_TRANSPORTER_2"/>
    <property type="match status" value="1"/>
</dbReference>
<evidence type="ECO:0000256" key="2">
    <source>
        <dbReference type="ARBA" id="ARBA00022448"/>
    </source>
</evidence>
<accession>U2YDR9</accession>
<organism evidence="9 10">
    <name type="scientific">Halarchaeum acidiphilum MH1-52-1</name>
    <dbReference type="NCBI Taxonomy" id="1261545"/>
    <lineage>
        <taxon>Archaea</taxon>
        <taxon>Methanobacteriati</taxon>
        <taxon>Methanobacteriota</taxon>
        <taxon>Stenosarchaea group</taxon>
        <taxon>Halobacteria</taxon>
        <taxon>Halobacteriales</taxon>
        <taxon>Halobacteriaceae</taxon>
    </lineage>
</organism>
<reference evidence="9 10" key="1">
    <citation type="submission" date="2013-09" db="EMBL/GenBank/DDBJ databases">
        <title>Whole genome sequencing of Halarchaeum acidiphilum strain MH1-52-1.</title>
        <authorList>
            <person name="Shimane Y."/>
            <person name="Minegishi H."/>
            <person name="Nishi S."/>
            <person name="Echigo A."/>
            <person name="Shuto A."/>
            <person name="Konishi M."/>
            <person name="Ito T."/>
            <person name="Ohkuma M."/>
            <person name="Ohta Y."/>
            <person name="Nagano Y."/>
            <person name="Tsubouchi T."/>
            <person name="Mori K."/>
            <person name="Usui K."/>
            <person name="Kamekura M."/>
            <person name="Usami R."/>
            <person name="Takaki Y."/>
            <person name="Hatada Y."/>
        </authorList>
    </citation>
    <scope>NUCLEOTIDE SEQUENCE [LARGE SCALE GENOMIC DNA]</scope>
    <source>
        <strain evidence="9 10">JCM 16109</strain>
    </source>
</reference>
<evidence type="ECO:0000256" key="4">
    <source>
        <dbReference type="ARBA" id="ARBA00022840"/>
    </source>
</evidence>
<dbReference type="PROSITE" id="PS00211">
    <property type="entry name" value="ABC_TRANSPORTER_1"/>
    <property type="match status" value="1"/>
</dbReference>
<dbReference type="InterPro" id="IPR003439">
    <property type="entry name" value="ABC_transporter-like_ATP-bd"/>
</dbReference>
<comment type="similarity">
    <text evidence="1">Belongs to the ABC transporter superfamily.</text>
</comment>
<evidence type="ECO:0000313" key="9">
    <source>
        <dbReference type="EMBL" id="GAD51816.1"/>
    </source>
</evidence>
<comment type="function">
    <text evidence="6">Probable component of a branched-chain amino-acid transport system.</text>
</comment>
<dbReference type="SUPFAM" id="SSF52540">
    <property type="entry name" value="P-loop containing nucleoside triphosphate hydrolases"/>
    <property type="match status" value="1"/>
</dbReference>
<dbReference type="GO" id="GO:0005524">
    <property type="term" value="F:ATP binding"/>
    <property type="evidence" value="ECO:0007669"/>
    <property type="project" value="UniProtKB-KW"/>
</dbReference>
<name>U2YDR9_9EURY</name>
<keyword evidence="4 9" id="KW-0067">ATP-binding</keyword>
<gene>
    <name evidence="9" type="ORF">MBEHAL_0576</name>
</gene>
<protein>
    <recommendedName>
        <fullName evidence="7">Probable branched-chain amino acid transport ATP-binding protein LivG</fullName>
    </recommendedName>
</protein>
<evidence type="ECO:0000256" key="7">
    <source>
        <dbReference type="ARBA" id="ARBA00072811"/>
    </source>
</evidence>
<dbReference type="RefSeq" id="WP_020220490.1">
    <property type="nucleotide sequence ID" value="NZ_BANO01000001.1"/>
</dbReference>
<dbReference type="InterPro" id="IPR003593">
    <property type="entry name" value="AAA+_ATPase"/>
</dbReference>
<keyword evidence="5" id="KW-0029">Amino-acid transport</keyword>
<dbReference type="AlphaFoldDB" id="U2YDR9"/>
<dbReference type="Pfam" id="PF12399">
    <property type="entry name" value="BCA_ABC_TP_C"/>
    <property type="match status" value="1"/>
</dbReference>
<dbReference type="GO" id="GO:0016887">
    <property type="term" value="F:ATP hydrolysis activity"/>
    <property type="evidence" value="ECO:0007669"/>
    <property type="project" value="InterPro"/>
</dbReference>
<evidence type="ECO:0000256" key="5">
    <source>
        <dbReference type="ARBA" id="ARBA00022970"/>
    </source>
</evidence>
<dbReference type="GO" id="GO:0006865">
    <property type="term" value="P:amino acid transport"/>
    <property type="evidence" value="ECO:0007669"/>
    <property type="project" value="UniProtKB-KW"/>
</dbReference>
<dbReference type="SMART" id="SM00382">
    <property type="entry name" value="AAA"/>
    <property type="match status" value="1"/>
</dbReference>
<dbReference type="GO" id="GO:0005886">
    <property type="term" value="C:plasma membrane"/>
    <property type="evidence" value="ECO:0007669"/>
    <property type="project" value="TreeGrafter"/>
</dbReference>
<dbReference type="InterPro" id="IPR017871">
    <property type="entry name" value="ABC_transporter-like_CS"/>
</dbReference>